<feature type="region of interest" description="Disordered" evidence="1">
    <location>
        <begin position="79"/>
        <end position="100"/>
    </location>
</feature>
<accession>A0A0K2SHD4</accession>
<sequence>MCQALRAALARCMGWFASDRVVLGLPGLRIEVRRHTRSQVPAELTVVVPRAEFRRRRGAPGCPPEMEIIYSGITVAHSPRHAPEAGGRHPVDLATGATER</sequence>
<dbReference type="OrthoDB" id="1787464at2"/>
<evidence type="ECO:0000313" key="2">
    <source>
        <dbReference type="EMBL" id="BAS26447.1"/>
    </source>
</evidence>
<dbReference type="EMBL" id="AP014924">
    <property type="protein sequence ID" value="BAS26447.1"/>
    <property type="molecule type" value="Genomic_DNA"/>
</dbReference>
<keyword evidence="3" id="KW-1185">Reference proteome</keyword>
<protein>
    <submittedName>
        <fullName evidence="2">Uncharacterized protein</fullName>
    </submittedName>
</protein>
<name>A0A0K2SHD4_LIMPI</name>
<evidence type="ECO:0000313" key="3">
    <source>
        <dbReference type="Proteomes" id="UP000065807"/>
    </source>
</evidence>
<dbReference type="RefSeq" id="WP_068134026.1">
    <property type="nucleotide sequence ID" value="NZ_AP014924.1"/>
</dbReference>
<dbReference type="KEGG" id="lpil:LIP_0590"/>
<reference evidence="3" key="1">
    <citation type="submission" date="2015-07" db="EMBL/GenBank/DDBJ databases">
        <title>Complete genome sequence and phylogenetic analysis of Limnochorda pilosa.</title>
        <authorList>
            <person name="Watanabe M."/>
            <person name="Kojima H."/>
            <person name="Fukui M."/>
        </authorList>
    </citation>
    <scope>NUCLEOTIDE SEQUENCE [LARGE SCALE GENOMIC DNA]</scope>
    <source>
        <strain evidence="3">HC45</strain>
    </source>
</reference>
<reference evidence="3" key="2">
    <citation type="journal article" date="2016" name="Int. J. Syst. Evol. Microbiol.">
        <title>Complete genome sequence and cell structure of Limnochorda pilosa, a Gram-negative spore-former within the phylum Firmicutes.</title>
        <authorList>
            <person name="Watanabe M."/>
            <person name="Kojima H."/>
            <person name="Fukui M."/>
        </authorList>
    </citation>
    <scope>NUCLEOTIDE SEQUENCE [LARGE SCALE GENOMIC DNA]</scope>
    <source>
        <strain evidence="3">HC45</strain>
    </source>
</reference>
<evidence type="ECO:0000256" key="1">
    <source>
        <dbReference type="SAM" id="MobiDB-lite"/>
    </source>
</evidence>
<dbReference type="Proteomes" id="UP000065807">
    <property type="component" value="Chromosome"/>
</dbReference>
<dbReference type="AlphaFoldDB" id="A0A0K2SHD4"/>
<proteinExistence type="predicted"/>
<organism evidence="2 3">
    <name type="scientific">Limnochorda pilosa</name>
    <dbReference type="NCBI Taxonomy" id="1555112"/>
    <lineage>
        <taxon>Bacteria</taxon>
        <taxon>Bacillati</taxon>
        <taxon>Bacillota</taxon>
        <taxon>Limnochordia</taxon>
        <taxon>Limnochordales</taxon>
        <taxon>Limnochordaceae</taxon>
        <taxon>Limnochorda</taxon>
    </lineage>
</organism>
<feature type="compositionally biased region" description="Basic and acidic residues" evidence="1">
    <location>
        <begin position="81"/>
        <end position="91"/>
    </location>
</feature>
<gene>
    <name evidence="2" type="ORF">LIP_0590</name>
</gene>